<organism evidence="2 3">
    <name type="scientific">Hericium alpestre</name>
    <dbReference type="NCBI Taxonomy" id="135208"/>
    <lineage>
        <taxon>Eukaryota</taxon>
        <taxon>Fungi</taxon>
        <taxon>Dikarya</taxon>
        <taxon>Basidiomycota</taxon>
        <taxon>Agaricomycotina</taxon>
        <taxon>Agaricomycetes</taxon>
        <taxon>Russulales</taxon>
        <taxon>Hericiaceae</taxon>
        <taxon>Hericium</taxon>
    </lineage>
</organism>
<feature type="region of interest" description="Disordered" evidence="1">
    <location>
        <begin position="1"/>
        <end position="24"/>
    </location>
</feature>
<name>A0A4Y9ZKC8_9AGAM</name>
<reference evidence="2 3" key="1">
    <citation type="submission" date="2019-02" db="EMBL/GenBank/DDBJ databases">
        <title>Genome sequencing of the rare red list fungi Hericium alpestre (H. flagellum).</title>
        <authorList>
            <person name="Buettner E."/>
            <person name="Kellner H."/>
        </authorList>
    </citation>
    <scope>NUCLEOTIDE SEQUENCE [LARGE SCALE GENOMIC DNA]</scope>
    <source>
        <strain evidence="2 3">DSM 108284</strain>
    </source>
</reference>
<feature type="compositionally biased region" description="Polar residues" evidence="1">
    <location>
        <begin position="1"/>
        <end position="13"/>
    </location>
</feature>
<evidence type="ECO:0000313" key="3">
    <source>
        <dbReference type="Proteomes" id="UP000298061"/>
    </source>
</evidence>
<dbReference type="EMBL" id="SFCI01001811">
    <property type="protein sequence ID" value="TFY74904.1"/>
    <property type="molecule type" value="Genomic_DNA"/>
</dbReference>
<comment type="caution">
    <text evidence="2">The sequence shown here is derived from an EMBL/GenBank/DDBJ whole genome shotgun (WGS) entry which is preliminary data.</text>
</comment>
<feature type="compositionally biased region" description="Polar residues" evidence="1">
    <location>
        <begin position="138"/>
        <end position="151"/>
    </location>
</feature>
<dbReference type="AlphaFoldDB" id="A0A4Y9ZKC8"/>
<gene>
    <name evidence="2" type="ORF">EWM64_g9109</name>
</gene>
<sequence length="157" mass="18023">MSYPSHSSTSNGVASGHSGRHTVPPQAIQSTISTHQHKSSQIGMVARGDEIYELDMQLEAAITAYSSREIGKAEFDAIVYHINDAIRDRERRYADYCVREQAGQTRPVDWYKEFYGYTEEEAEEHLREELRLRDIRNANQARGQSRMLQQSRHGRGH</sequence>
<feature type="region of interest" description="Disordered" evidence="1">
    <location>
        <begin position="138"/>
        <end position="157"/>
    </location>
</feature>
<evidence type="ECO:0000313" key="2">
    <source>
        <dbReference type="EMBL" id="TFY74904.1"/>
    </source>
</evidence>
<evidence type="ECO:0000256" key="1">
    <source>
        <dbReference type="SAM" id="MobiDB-lite"/>
    </source>
</evidence>
<keyword evidence="3" id="KW-1185">Reference proteome</keyword>
<protein>
    <submittedName>
        <fullName evidence="2">Uncharacterized protein</fullName>
    </submittedName>
</protein>
<proteinExistence type="predicted"/>
<dbReference type="Proteomes" id="UP000298061">
    <property type="component" value="Unassembled WGS sequence"/>
</dbReference>
<accession>A0A4Y9ZKC8</accession>